<dbReference type="InterPro" id="IPR023997">
    <property type="entry name" value="TonB-dep_OMP_SusC/RagA_CS"/>
</dbReference>
<evidence type="ECO:0000259" key="2">
    <source>
        <dbReference type="Pfam" id="PF07715"/>
    </source>
</evidence>
<dbReference type="NCBIfam" id="TIGR04056">
    <property type="entry name" value="OMP_RagA_SusC"/>
    <property type="match status" value="1"/>
</dbReference>
<dbReference type="SUPFAM" id="SSF56935">
    <property type="entry name" value="Porins"/>
    <property type="match status" value="1"/>
</dbReference>
<evidence type="ECO:0000313" key="3">
    <source>
        <dbReference type="EMBL" id="PTQ95750.1"/>
    </source>
</evidence>
<comment type="caution">
    <text evidence="3">The sequence shown here is derived from an EMBL/GenBank/DDBJ whole genome shotgun (WGS) entry which is preliminary data.</text>
</comment>
<protein>
    <submittedName>
        <fullName evidence="3">TonB-linked SusC/RagA family outer membrane protein</fullName>
    </submittedName>
</protein>
<dbReference type="InterPro" id="IPR037066">
    <property type="entry name" value="Plug_dom_sf"/>
</dbReference>
<feature type="chain" id="PRO_5015537523" evidence="1">
    <location>
        <begin position="21"/>
        <end position="1082"/>
    </location>
</feature>
<dbReference type="SUPFAM" id="SSF49464">
    <property type="entry name" value="Carboxypeptidase regulatory domain-like"/>
    <property type="match status" value="1"/>
</dbReference>
<evidence type="ECO:0000256" key="1">
    <source>
        <dbReference type="SAM" id="SignalP"/>
    </source>
</evidence>
<organism evidence="3 4">
    <name type="scientific">Mucilaginibacter yixingensis</name>
    <dbReference type="NCBI Taxonomy" id="1295612"/>
    <lineage>
        <taxon>Bacteria</taxon>
        <taxon>Pseudomonadati</taxon>
        <taxon>Bacteroidota</taxon>
        <taxon>Sphingobacteriia</taxon>
        <taxon>Sphingobacteriales</taxon>
        <taxon>Sphingobacteriaceae</taxon>
        <taxon>Mucilaginibacter</taxon>
    </lineage>
</organism>
<dbReference type="Pfam" id="PF13715">
    <property type="entry name" value="CarbopepD_reg_2"/>
    <property type="match status" value="1"/>
</dbReference>
<feature type="domain" description="TonB-dependent receptor plug" evidence="2">
    <location>
        <begin position="116"/>
        <end position="226"/>
    </location>
</feature>
<dbReference type="Gene3D" id="2.60.40.1120">
    <property type="entry name" value="Carboxypeptidase-like, regulatory domain"/>
    <property type="match status" value="1"/>
</dbReference>
<keyword evidence="1" id="KW-0732">Signal</keyword>
<dbReference type="EMBL" id="QAOQ01000005">
    <property type="protein sequence ID" value="PTQ95750.1"/>
    <property type="molecule type" value="Genomic_DNA"/>
</dbReference>
<dbReference type="Gene3D" id="2.170.130.10">
    <property type="entry name" value="TonB-dependent receptor, plug domain"/>
    <property type="match status" value="1"/>
</dbReference>
<accession>A0A2T5J8H7</accession>
<dbReference type="AlphaFoldDB" id="A0A2T5J8H7"/>
<reference evidence="3 4" key="1">
    <citation type="submission" date="2018-04" db="EMBL/GenBank/DDBJ databases">
        <title>Genomic Encyclopedia of Archaeal and Bacterial Type Strains, Phase II (KMG-II): from individual species to whole genera.</title>
        <authorList>
            <person name="Goeker M."/>
        </authorList>
    </citation>
    <scope>NUCLEOTIDE SEQUENCE [LARGE SCALE GENOMIC DNA]</scope>
    <source>
        <strain evidence="3 4">DSM 26809</strain>
    </source>
</reference>
<dbReference type="InterPro" id="IPR008969">
    <property type="entry name" value="CarboxyPept-like_regulatory"/>
</dbReference>
<dbReference type="InterPro" id="IPR012910">
    <property type="entry name" value="Plug_dom"/>
</dbReference>
<keyword evidence="4" id="KW-1185">Reference proteome</keyword>
<sequence>MRRILLMFSVLLLLSNALFAQTRTISGVVTGEKGETLPGVSIQVKGSSKGTTTDIDGKYSIVVTDMQSVVITVKYIGYTYQEKSVSANQRNADFKLVPTASNLNEVVITGYGEQKKATLTGAVSTVDLKKVEDIPALSVSAALKGTTVGLSISGGTSRPGQGTTIVIRNPSSYSKDGQGITPLYVIDDIIRTQADFDVLDISQIENISVLKDAEAAIYGVLGANGVILVRTKKGKMGAPKVSFSSSVGAANATTLPKMMNSVQLATWVNDYYTGKLQMQTTPGVPNNASYYDADGFKYTNGVKTTDPSLSTWYTSDEMAYFANHSHNYLQEAFKTAYTEREAVNISGGSEKTTYFVGGDFVNANSNFSGVNSYKYGLRANIETKPATGLTILASLSTDVQYSRSYWYKLASTSESLDNDAASLENVQPWQEYFINNNPVLLVNANGGYDNLNFFQVQNSNNFTQSNSTATNLMGKITYEIPGVKGLTATATMNKNLNSSNNKQFGTSFNYYQYAGTGANSHIPGGALLQVKNVSNGDRVRLNPVFANTYQLDAGLNYNRTFGKHSISATALYEQREQNAEGVAAEADGVVLGALPYQTFTVSTQTSNQSSQVSQFGFLSFISRLNYSYDNKYLVQLVYRADGSSRFADGNNWGGFPSASVGWVASEEPFLKNKFTWLDQLKFRASAGLTGTDNTKAYQYQASYKLGTGSSGGAVFGEGNRSIGIQTNVAIPNTAVTWDHIFKTDYGMDVTMLKSRLNLTLDYYWNHGYDMLTTLSSSVPATIGAAVPTENYSIVNMFGWEVSAGWRDHIGSKFTYSFTPFFAWSDNKTIRADVSSGLIGTIQDPTNRSSDLGFYGYHSLGIIRTQADADAIIAQRAAAAGGAANVKIQGDAVQPGMINYQDVNGDGIIDAKDMYYVKNKSSNHYNMGLNWSVGYGPVYLNVIMGLSWGGWTTMDGIKPFNQSSSSTGASIADNRPVWWSDHWTPSNTSAKYPAPYFTNNYTLTSDFWLVSATQFNVTSANLSYNIPAAWTKKIGISSARVYCVATNPIQFINPFPDHYRDFQTSMYTYPSLRTVSLGINVGL</sequence>
<dbReference type="OrthoDB" id="9768177at2"/>
<gene>
    <name evidence="3" type="ORF">C8P68_105258</name>
</gene>
<dbReference type="NCBIfam" id="TIGR04057">
    <property type="entry name" value="SusC_RagA_signa"/>
    <property type="match status" value="1"/>
</dbReference>
<dbReference type="RefSeq" id="WP_107829243.1">
    <property type="nucleotide sequence ID" value="NZ_CP160205.1"/>
</dbReference>
<dbReference type="InterPro" id="IPR018247">
    <property type="entry name" value="EF_Hand_1_Ca_BS"/>
</dbReference>
<feature type="signal peptide" evidence="1">
    <location>
        <begin position="1"/>
        <end position="20"/>
    </location>
</feature>
<dbReference type="InterPro" id="IPR023996">
    <property type="entry name" value="TonB-dep_OMP_SusC/RagA"/>
</dbReference>
<proteinExistence type="predicted"/>
<dbReference type="PROSITE" id="PS00018">
    <property type="entry name" value="EF_HAND_1"/>
    <property type="match status" value="1"/>
</dbReference>
<evidence type="ECO:0000313" key="4">
    <source>
        <dbReference type="Proteomes" id="UP000244168"/>
    </source>
</evidence>
<name>A0A2T5J8H7_9SPHI</name>
<dbReference type="Pfam" id="PF07715">
    <property type="entry name" value="Plug"/>
    <property type="match status" value="1"/>
</dbReference>
<dbReference type="Proteomes" id="UP000244168">
    <property type="component" value="Unassembled WGS sequence"/>
</dbReference>